<keyword evidence="2" id="KW-0812">Transmembrane</keyword>
<dbReference type="Proteomes" id="UP000822476">
    <property type="component" value="Unassembled WGS sequence"/>
</dbReference>
<keyword evidence="4" id="KW-1185">Reference proteome</keyword>
<keyword evidence="2" id="KW-0472">Membrane</keyword>
<sequence length="359" mass="40591">MNNMNEKMQNFMDAAPRDANNPYPSSLNTPSQSSGLFRNPVETDSTLDEPHLWGSLNSPDVFWAAAICLTIATCVLIFLTVLITLVTCHRRNKQTQQEIMDTHQNEWANEDSPCDSRTNTIPHLISTFKRYPETVELETSKGPFTSILTCTETGPHFSNTPTNQNHFDVCSSLNTNRCETVVGMLQKKPDYWPLLETRYTHHLPSIYSPLLAVLNGDQTYQNKLKQLDNHCSTSSNTNCDVHNDYQKLALRRCQERLSVLNATDKEDLKKNMHSAENRSIQFSWNHHHGAMVCSGDFKNLQDGSEDIIFRNSGIAHSENPSSCEETIHTQTSLSEITEQVLKKDGSKINSKPVNEISFV</sequence>
<dbReference type="AlphaFoldDB" id="A0A8S9Z0Z2"/>
<evidence type="ECO:0000313" key="4">
    <source>
        <dbReference type="Proteomes" id="UP000822476"/>
    </source>
</evidence>
<reference evidence="3" key="1">
    <citation type="submission" date="2019-07" db="EMBL/GenBank/DDBJ databases">
        <title>Annotation for the trematode Paragonimus miyazaki's.</title>
        <authorList>
            <person name="Choi Y.-J."/>
        </authorList>
    </citation>
    <scope>NUCLEOTIDE SEQUENCE</scope>
    <source>
        <strain evidence="3">Japan</strain>
    </source>
</reference>
<feature type="region of interest" description="Disordered" evidence="1">
    <location>
        <begin position="1"/>
        <end position="41"/>
    </location>
</feature>
<accession>A0A8S9Z0Z2</accession>
<evidence type="ECO:0000256" key="1">
    <source>
        <dbReference type="SAM" id="MobiDB-lite"/>
    </source>
</evidence>
<keyword evidence="2" id="KW-1133">Transmembrane helix</keyword>
<name>A0A8S9Z0Z2_9TREM</name>
<protein>
    <submittedName>
        <fullName evidence="3">Uncharacterized protein</fullName>
    </submittedName>
</protein>
<evidence type="ECO:0000256" key="2">
    <source>
        <dbReference type="SAM" id="Phobius"/>
    </source>
</evidence>
<comment type="caution">
    <text evidence="3">The sequence shown here is derived from an EMBL/GenBank/DDBJ whole genome shotgun (WGS) entry which is preliminary data.</text>
</comment>
<organism evidence="3 4">
    <name type="scientific">Paragonimus skrjabini miyazakii</name>
    <dbReference type="NCBI Taxonomy" id="59628"/>
    <lineage>
        <taxon>Eukaryota</taxon>
        <taxon>Metazoa</taxon>
        <taxon>Spiralia</taxon>
        <taxon>Lophotrochozoa</taxon>
        <taxon>Platyhelminthes</taxon>
        <taxon>Trematoda</taxon>
        <taxon>Digenea</taxon>
        <taxon>Plagiorchiida</taxon>
        <taxon>Troglotremata</taxon>
        <taxon>Troglotrematidae</taxon>
        <taxon>Paragonimus</taxon>
    </lineage>
</organism>
<evidence type="ECO:0000313" key="3">
    <source>
        <dbReference type="EMBL" id="KAF7261079.1"/>
    </source>
</evidence>
<feature type="transmembrane region" description="Helical" evidence="2">
    <location>
        <begin position="61"/>
        <end position="86"/>
    </location>
</feature>
<feature type="compositionally biased region" description="Polar residues" evidence="1">
    <location>
        <begin position="22"/>
        <end position="36"/>
    </location>
</feature>
<dbReference type="EMBL" id="JTDE01000494">
    <property type="protein sequence ID" value="KAF7261079.1"/>
    <property type="molecule type" value="Genomic_DNA"/>
</dbReference>
<gene>
    <name evidence="3" type="ORF">EG68_01936</name>
</gene>
<proteinExistence type="predicted"/>